<proteinExistence type="predicted"/>
<reference evidence="3" key="2">
    <citation type="submission" date="2025-08" db="UniProtKB">
        <authorList>
            <consortium name="Ensembl"/>
        </authorList>
    </citation>
    <scope>IDENTIFICATION</scope>
</reference>
<dbReference type="AlphaFoldDB" id="A0A669BFT6"/>
<dbReference type="OMA" id="IVEECIT"/>
<dbReference type="SUPFAM" id="SSF57756">
    <property type="entry name" value="Retrovirus zinc finger-like domains"/>
    <property type="match status" value="1"/>
</dbReference>
<feature type="region of interest" description="Disordered" evidence="1">
    <location>
        <begin position="152"/>
        <end position="213"/>
    </location>
</feature>
<evidence type="ECO:0000313" key="4">
    <source>
        <dbReference type="Proteomes" id="UP000005207"/>
    </source>
</evidence>
<dbReference type="InterPro" id="IPR036875">
    <property type="entry name" value="Znf_CCHC_sf"/>
</dbReference>
<evidence type="ECO:0000313" key="3">
    <source>
        <dbReference type="Ensembl" id="ENSONIP00000033379.1"/>
    </source>
</evidence>
<feature type="domain" description="CCHC-type" evidence="2">
    <location>
        <begin position="92"/>
        <end position="108"/>
    </location>
</feature>
<dbReference type="Ensembl" id="ENSONIT00000073906.1">
    <property type="protein sequence ID" value="ENSONIP00000033379.1"/>
    <property type="gene ID" value="ENSONIG00000038322.1"/>
</dbReference>
<dbReference type="InterPro" id="IPR057811">
    <property type="entry name" value="RBD_ZCCHC3_2nd"/>
</dbReference>
<reference evidence="3" key="3">
    <citation type="submission" date="2025-09" db="UniProtKB">
        <authorList>
            <consortium name="Ensembl"/>
        </authorList>
    </citation>
    <scope>IDENTIFICATION</scope>
</reference>
<dbReference type="InterPro" id="IPR042509">
    <property type="entry name" value="ZCCHC3"/>
</dbReference>
<dbReference type="Gene3D" id="4.10.60.10">
    <property type="entry name" value="Zinc finger, CCHC-type"/>
    <property type="match status" value="1"/>
</dbReference>
<evidence type="ECO:0000256" key="1">
    <source>
        <dbReference type="SAM" id="MobiDB-lite"/>
    </source>
</evidence>
<accession>A0A669BFT6</accession>
<dbReference type="Proteomes" id="UP000005207">
    <property type="component" value="Linkage group LG18"/>
</dbReference>
<dbReference type="InParanoid" id="A0A669BFT6"/>
<keyword evidence="4" id="KW-1185">Reference proteome</keyword>
<protein>
    <recommendedName>
        <fullName evidence="2">CCHC-type domain-containing protein</fullName>
    </recommendedName>
</protein>
<dbReference type="Pfam" id="PF00098">
    <property type="entry name" value="zf-CCHC"/>
    <property type="match status" value="1"/>
</dbReference>
<dbReference type="GO" id="GO:0003690">
    <property type="term" value="F:double-stranded DNA binding"/>
    <property type="evidence" value="ECO:0007669"/>
    <property type="project" value="InterPro"/>
</dbReference>
<feature type="domain" description="CCHC-type" evidence="2">
    <location>
        <begin position="110"/>
        <end position="126"/>
    </location>
</feature>
<dbReference type="PANTHER" id="PTHR22639">
    <property type="entry name" value="GAG-RELATED PROTEIN"/>
    <property type="match status" value="1"/>
</dbReference>
<dbReference type="Pfam" id="PF23058">
    <property type="entry name" value="RBD_ZCCHC3_2nd"/>
    <property type="match status" value="1"/>
</dbReference>
<feature type="domain" description="CCHC-type" evidence="2">
    <location>
        <begin position="129"/>
        <end position="145"/>
    </location>
</feature>
<dbReference type="PANTHER" id="PTHR22639:SF7">
    <property type="entry name" value="CCHC-TYPE DOMAIN-CONTAINING PROTEIN"/>
    <property type="match status" value="1"/>
</dbReference>
<dbReference type="GeneTree" id="ENSGT00530000063983"/>
<feature type="compositionally biased region" description="Polar residues" evidence="1">
    <location>
        <begin position="155"/>
        <end position="195"/>
    </location>
</feature>
<organism evidence="3 4">
    <name type="scientific">Oreochromis niloticus</name>
    <name type="common">Nile tilapia</name>
    <name type="synonym">Tilapia nilotica</name>
    <dbReference type="NCBI Taxonomy" id="8128"/>
    <lineage>
        <taxon>Eukaryota</taxon>
        <taxon>Metazoa</taxon>
        <taxon>Chordata</taxon>
        <taxon>Craniata</taxon>
        <taxon>Vertebrata</taxon>
        <taxon>Euteleostomi</taxon>
        <taxon>Actinopterygii</taxon>
        <taxon>Neopterygii</taxon>
        <taxon>Teleostei</taxon>
        <taxon>Neoteleostei</taxon>
        <taxon>Acanthomorphata</taxon>
        <taxon>Ovalentaria</taxon>
        <taxon>Cichlomorphae</taxon>
        <taxon>Cichliformes</taxon>
        <taxon>Cichlidae</taxon>
        <taxon>African cichlids</taxon>
        <taxon>Pseudocrenilabrinae</taxon>
        <taxon>Oreochromini</taxon>
        <taxon>Oreochromis</taxon>
    </lineage>
</organism>
<sequence>MTPLSGREPKAVTVIMHSEYVRVEDIKTWLSFKCSVLRGLDLKDEDGIRTGAYRFYVHLKRDENSGELMHLPPIIQLGAIRGYVFYPGQPKTCRKCGSNDHLTMECVNVVCRNCKSGEHIIKDCPYPKNCNLCGKEDHTFRSCPQSYANRLRMPQVQQAEETPVVTGNSAPTNADRGYNQSNEPQLEAVGNQTGADQDGEPAGSSSCQAGNVKESNRIETIQEEMEVFLRTPDLTLSSTSKECTDLLDLMFPDLPMEGTKHAVELDEDFLLLPVHASKDKPPPFPLSPFPFPQNFYYSLGLMMCQVHSNDK</sequence>
<evidence type="ECO:0000259" key="2">
    <source>
        <dbReference type="SMART" id="SM00343"/>
    </source>
</evidence>
<dbReference type="SMART" id="SM00343">
    <property type="entry name" value="ZnF_C2HC"/>
    <property type="match status" value="3"/>
</dbReference>
<name>A0A669BFT6_ORENI</name>
<dbReference type="GO" id="GO:0002218">
    <property type="term" value="P:activation of innate immune response"/>
    <property type="evidence" value="ECO:0007669"/>
    <property type="project" value="InterPro"/>
</dbReference>
<dbReference type="InterPro" id="IPR001878">
    <property type="entry name" value="Znf_CCHC"/>
</dbReference>
<dbReference type="GO" id="GO:0008270">
    <property type="term" value="F:zinc ion binding"/>
    <property type="evidence" value="ECO:0007669"/>
    <property type="project" value="InterPro"/>
</dbReference>
<dbReference type="GO" id="GO:0003723">
    <property type="term" value="F:RNA binding"/>
    <property type="evidence" value="ECO:0007669"/>
    <property type="project" value="InterPro"/>
</dbReference>
<reference evidence="4" key="1">
    <citation type="submission" date="2012-01" db="EMBL/GenBank/DDBJ databases">
        <title>The Genome Sequence of Oreochromis niloticus (Nile Tilapia).</title>
        <authorList>
            <consortium name="Broad Institute Genome Assembly Team"/>
            <consortium name="Broad Institute Sequencing Platform"/>
            <person name="Di Palma F."/>
            <person name="Johnson J."/>
            <person name="Lander E.S."/>
            <person name="Lindblad-Toh K."/>
        </authorList>
    </citation>
    <scope>NUCLEOTIDE SEQUENCE [LARGE SCALE GENOMIC DNA]</scope>
</reference>